<keyword evidence="4" id="KW-1185">Reference proteome</keyword>
<comment type="caution">
    <text evidence="3">The sequence shown here is derived from an EMBL/GenBank/DDBJ whole genome shotgun (WGS) entry which is preliminary data.</text>
</comment>
<protein>
    <submittedName>
        <fullName evidence="3">Insulinase family protein</fullName>
    </submittedName>
</protein>
<dbReference type="SUPFAM" id="SSF63411">
    <property type="entry name" value="LuxS/MPP-like metallohydrolase"/>
    <property type="match status" value="2"/>
</dbReference>
<feature type="domain" description="Peptidase M16 C-terminal" evidence="2">
    <location>
        <begin position="181"/>
        <end position="361"/>
    </location>
</feature>
<evidence type="ECO:0000259" key="2">
    <source>
        <dbReference type="Pfam" id="PF05193"/>
    </source>
</evidence>
<sequence>MNKREYNRIQETLYYERMDNGLDVYVLPKPGFQKTYATFSTRYGSIDNHFKVEGEEPVQVPDGIAHFLEHKMFEEPEGDVFTSFAQQGASANAFTTFDRTVYLFSATDQIEKNITTLIDFVQNPYFSVESVEKEKGIIEQEINMYRDNADWRAYFGLIEAMYQRHPIYIDIAGTVESIQEITRDTLLQCYHTFYHPSNMMLFIVGGVEPEQIFELVRGNQAAKSFSKQGEIERFFDEEPLQVRTPRKVTSLPVSMAKCLFGCKEERPGLEGKALLEHELATRIMLDLMLGSSTKLSQTLYEEGLTSDNIGYEYNCDTNTAFTIIGGETQDPDELIKRVKEAIEAQKKVGFSQEAFERTRNKRIGTYMRLLNSPESIANEFTKHTFRGTDLFDILDVYEHVTLEQINQRLQDHFKWEQLAVSIVEQKTEE</sequence>
<dbReference type="Gene3D" id="3.30.830.10">
    <property type="entry name" value="Metalloenzyme, LuxS/M16 peptidase-like"/>
    <property type="match status" value="2"/>
</dbReference>
<name>A0A559J4B2_9BACL</name>
<dbReference type="GO" id="GO:0046872">
    <property type="term" value="F:metal ion binding"/>
    <property type="evidence" value="ECO:0007669"/>
    <property type="project" value="InterPro"/>
</dbReference>
<dbReference type="Pfam" id="PF05193">
    <property type="entry name" value="Peptidase_M16_C"/>
    <property type="match status" value="1"/>
</dbReference>
<feature type="domain" description="Peptidase M16 N-terminal" evidence="1">
    <location>
        <begin position="62"/>
        <end position="173"/>
    </location>
</feature>
<dbReference type="AlphaFoldDB" id="A0A559J4B2"/>
<organism evidence="3 4">
    <name type="scientific">Paenibacillus agilis</name>
    <dbReference type="NCBI Taxonomy" id="3020863"/>
    <lineage>
        <taxon>Bacteria</taxon>
        <taxon>Bacillati</taxon>
        <taxon>Bacillota</taxon>
        <taxon>Bacilli</taxon>
        <taxon>Bacillales</taxon>
        <taxon>Paenibacillaceae</taxon>
        <taxon>Paenibacillus</taxon>
    </lineage>
</organism>
<reference evidence="3 4" key="1">
    <citation type="submission" date="2019-07" db="EMBL/GenBank/DDBJ databases">
        <authorList>
            <person name="Kim J."/>
        </authorList>
    </citation>
    <scope>NUCLEOTIDE SEQUENCE [LARGE SCALE GENOMIC DNA]</scope>
    <source>
        <strain evidence="3 4">N4</strain>
    </source>
</reference>
<dbReference type="OrthoDB" id="9811314at2"/>
<accession>A0A559J4B2</accession>
<dbReference type="InterPro" id="IPR007863">
    <property type="entry name" value="Peptidase_M16_C"/>
</dbReference>
<dbReference type="PANTHER" id="PTHR11851">
    <property type="entry name" value="METALLOPROTEASE"/>
    <property type="match status" value="1"/>
</dbReference>
<evidence type="ECO:0000313" key="4">
    <source>
        <dbReference type="Proteomes" id="UP000318102"/>
    </source>
</evidence>
<dbReference type="PANTHER" id="PTHR11851:SF134">
    <property type="entry name" value="ZINC-DEPENDENT PROTEASE"/>
    <property type="match status" value="1"/>
</dbReference>
<evidence type="ECO:0000313" key="3">
    <source>
        <dbReference type="EMBL" id="TVX94728.1"/>
    </source>
</evidence>
<dbReference type="NCBIfam" id="NF047421">
    <property type="entry name" value="YfmH_fam"/>
    <property type="match status" value="1"/>
</dbReference>
<dbReference type="EMBL" id="VNJK01000001">
    <property type="protein sequence ID" value="TVX94728.1"/>
    <property type="molecule type" value="Genomic_DNA"/>
</dbReference>
<dbReference type="InterPro" id="IPR011765">
    <property type="entry name" value="Pept_M16_N"/>
</dbReference>
<dbReference type="InterPro" id="IPR011249">
    <property type="entry name" value="Metalloenz_LuxS/M16"/>
</dbReference>
<dbReference type="RefSeq" id="WP_144991833.1">
    <property type="nucleotide sequence ID" value="NZ_VNJK01000001.1"/>
</dbReference>
<evidence type="ECO:0000259" key="1">
    <source>
        <dbReference type="Pfam" id="PF00675"/>
    </source>
</evidence>
<dbReference type="Pfam" id="PF00675">
    <property type="entry name" value="Peptidase_M16"/>
    <property type="match status" value="1"/>
</dbReference>
<dbReference type="Proteomes" id="UP000318102">
    <property type="component" value="Unassembled WGS sequence"/>
</dbReference>
<proteinExistence type="predicted"/>
<gene>
    <name evidence="3" type="ORF">FPZ44_13180</name>
</gene>
<dbReference type="InterPro" id="IPR050361">
    <property type="entry name" value="MPP/UQCRC_Complex"/>
</dbReference>